<name>A0A9P6G3G5_9PLEO</name>
<comment type="domain">
    <text evidence="8">Contains a pseudokinase domain. The protein kinase domain is predicted to be catalytically inactive because some of the residues important for catalytic activity are substituted and it lacks the equivalent of the binding site for a peptide substrate. However, it has retained an ATP-binding site and ATP-binding is required for mRNA degradation, stimulating the activity of the PAN2 nuclease in vitro. The nucleotide-binding site is juxtaposed to the RNase active site of PAN2 in the complex and may actually bind nucleosides of a poly(A) RNA rather than ATP, feeding the poly(A)-tail to the active site of the deadenylase and thus increasing the efficiency with which this distributive enzyme degrades oligo(A) RNAs.</text>
</comment>
<feature type="region of interest" description="Knob domain" evidence="8">
    <location>
        <begin position="767"/>
        <end position="877"/>
    </location>
</feature>
<feature type="compositionally biased region" description="Basic residues" evidence="10">
    <location>
        <begin position="118"/>
        <end position="128"/>
    </location>
</feature>
<gene>
    <name evidence="8" type="primary">PAN3</name>
    <name evidence="13" type="ORF">PMIN01_13657</name>
</gene>
<dbReference type="PROSITE" id="PS50011">
    <property type="entry name" value="PROTEIN_KINASE_DOM"/>
    <property type="match status" value="1"/>
</dbReference>
<comment type="subcellular location">
    <subcellularLocation>
        <location evidence="1 8">Cytoplasm</location>
    </subcellularLocation>
</comment>
<keyword evidence="9" id="KW-0862">Zinc</keyword>
<comment type="subunit">
    <text evidence="8">Homodimer. Forms a heterotrimer with a catalytic subunit PAN2 to form the poly(A)-nuclease (PAN) deadenylation complex. Interacts (via PAM-2 motif) with poly(A)-binding protein PAB1 (via PABC domain), conferring substrate specificity of the enzyme complex.</text>
</comment>
<dbReference type="GO" id="GO:0031251">
    <property type="term" value="C:PAN complex"/>
    <property type="evidence" value="ECO:0007669"/>
    <property type="project" value="UniProtKB-UniRule"/>
</dbReference>
<dbReference type="InterPro" id="IPR000719">
    <property type="entry name" value="Prot_kinase_dom"/>
</dbReference>
<evidence type="ECO:0000256" key="10">
    <source>
        <dbReference type="SAM" id="MobiDB-lite"/>
    </source>
</evidence>
<dbReference type="Pfam" id="PF18101">
    <property type="entry name" value="Pan3_CK"/>
    <property type="match status" value="1"/>
</dbReference>
<keyword evidence="4 8" id="KW-0547">Nucleotide-binding</keyword>
<organism evidence="13 14">
    <name type="scientific">Paraphaeosphaeria minitans</name>
    <dbReference type="NCBI Taxonomy" id="565426"/>
    <lineage>
        <taxon>Eukaryota</taxon>
        <taxon>Fungi</taxon>
        <taxon>Dikarya</taxon>
        <taxon>Ascomycota</taxon>
        <taxon>Pezizomycotina</taxon>
        <taxon>Dothideomycetes</taxon>
        <taxon>Pleosporomycetidae</taxon>
        <taxon>Pleosporales</taxon>
        <taxon>Massarineae</taxon>
        <taxon>Didymosphaeriaceae</taxon>
        <taxon>Paraphaeosphaeria</taxon>
    </lineage>
</organism>
<dbReference type="InterPro" id="IPR000571">
    <property type="entry name" value="Znf_CCCH"/>
</dbReference>
<dbReference type="OrthoDB" id="204958at2759"/>
<comment type="similarity">
    <text evidence="8">Belongs to the protein kinase superfamily. PAN3 family.</text>
</comment>
<evidence type="ECO:0000259" key="11">
    <source>
        <dbReference type="PROSITE" id="PS50011"/>
    </source>
</evidence>
<dbReference type="FunFam" id="1.10.287.3700:FF:000001">
    <property type="entry name" value="PAN2-PAN3 deadenylation complex subunit PAN3"/>
    <property type="match status" value="1"/>
</dbReference>
<keyword evidence="14" id="KW-1185">Reference proteome</keyword>
<evidence type="ECO:0000313" key="14">
    <source>
        <dbReference type="Proteomes" id="UP000756921"/>
    </source>
</evidence>
<dbReference type="Gene3D" id="1.10.510.10">
    <property type="entry name" value="Transferase(Phosphotransferase) domain 1"/>
    <property type="match status" value="1"/>
</dbReference>
<dbReference type="FunFam" id="1.20.5.5160:FF:000007">
    <property type="entry name" value="PAN2-PAN3 deadenylation complex subunit PAN3"/>
    <property type="match status" value="1"/>
</dbReference>
<accession>A0A9P6G3G5</accession>
<feature type="binding site" evidence="8">
    <location>
        <begin position="616"/>
        <end position="617"/>
    </location>
    <ligand>
        <name>ATP</name>
        <dbReference type="ChEBI" id="CHEBI:30616"/>
    </ligand>
</feature>
<evidence type="ECO:0000313" key="13">
    <source>
        <dbReference type="EMBL" id="KAF9728376.1"/>
    </source>
</evidence>
<dbReference type="GO" id="GO:0005524">
    <property type="term" value="F:ATP binding"/>
    <property type="evidence" value="ECO:0007669"/>
    <property type="project" value="UniProtKB-UniRule"/>
</dbReference>
<dbReference type="EMBL" id="WJXW01000021">
    <property type="protein sequence ID" value="KAF9728376.1"/>
    <property type="molecule type" value="Genomic_DNA"/>
</dbReference>
<dbReference type="AlphaFoldDB" id="A0A9P6G3G5"/>
<feature type="compositionally biased region" description="Polar residues" evidence="10">
    <location>
        <begin position="149"/>
        <end position="192"/>
    </location>
</feature>
<feature type="binding site" evidence="8">
    <location>
        <position position="504"/>
    </location>
    <ligand>
        <name>ATP</name>
        <dbReference type="ChEBI" id="CHEBI:30616"/>
    </ligand>
</feature>
<dbReference type="InterPro" id="IPR030844">
    <property type="entry name" value="PAN3"/>
</dbReference>
<dbReference type="Gene3D" id="6.10.250.3160">
    <property type="match status" value="1"/>
</dbReference>
<dbReference type="InterPro" id="IPR041332">
    <property type="entry name" value="Pan3_CK"/>
</dbReference>
<comment type="caution">
    <text evidence="8">Lacks conserved residue(s) required for the propagation of feature annotation.</text>
</comment>
<dbReference type="SUPFAM" id="SSF56112">
    <property type="entry name" value="Protein kinase-like (PK-like)"/>
    <property type="match status" value="1"/>
</dbReference>
<proteinExistence type="inferred from homology"/>
<comment type="domain">
    <text evidence="8">The pseudokinase domain, the coiled-coil (CC), and C-terminal knob domain (CK) form a structural unit (PKC) that forms an extensive high-affinity interaction surface for PAN2.</text>
</comment>
<dbReference type="InterPro" id="IPR011009">
    <property type="entry name" value="Kinase-like_dom_sf"/>
</dbReference>
<evidence type="ECO:0000256" key="4">
    <source>
        <dbReference type="ARBA" id="ARBA00022741"/>
    </source>
</evidence>
<dbReference type="PANTHER" id="PTHR12272">
    <property type="entry name" value="DEADENYLATION COMPLEX SUBUNIT PAN3"/>
    <property type="match status" value="1"/>
</dbReference>
<keyword evidence="7 8" id="KW-0175">Coiled coil</keyword>
<sequence>MLPGGLGDDDTAQRLPASRCQASTAGQSIDMLPGTPKRHAPLPSSTPPPNKAATTAADLPRPPSPSPPAHRQQPHASASTGSDTTTSAELSELKSASSSRDSIPTLDPAAELRQPGKNSRRAKTHKTNKWTSTGAGSSDSTSSERKTSVPQANRHNSQSAASSPQVNRHNPQSAASSPQSTRSLQRQQSHTHTAAAAAAVHQGRVMATTYGGPAGDSRRGVASPRPKGREAKNTFCRNVTIYGHCRYENTCPYIHDSTKLGQNENKMKRFNVDSPSFTPLQTSTNGTLTPSSRSAAISPKAANAAIFTPKSQRSAASTPSLQTKEPAVEWHPQQQDFTEFVPGQTFDNQMVDPNAQAQALSYDPFTASSAISAITNSGHQTGAINPYAQDPSLSGASYFQNAGGFQSSPAYHLYWPVGPQPTGLLAYQRTAHDFFIPDSVREDLQKKAEISRQVASNSSIPPIEQFHSLFCLDTSPQKNQSIFGYTNWVYKAVSSKDGNMYALRRLENFRLTNETAIRSAQAWKRILNGSVVTIHEAFTTRAFGDSSLIIVTDYHPNSKTLAEEHFKQVPMQRYHGRQAASSHVPEQVLWGYLVQIASALKAIHGSGLAARLITPSKIILTSKNRIRLNACGILDVVQHETARPLPEMQADDLLQLGRLILCIANGNLSAYLNMQKSMDYITRSYTARLKECIQWLISPQTSTNAPSSPTTPGTVHKDIDTFLGGIADQMATVFDSELHAQDTLTNTLARELESSRIARLLIKLNFVNERPELDASQHVPGSTAPTASSLWAETGDRYYLKLFRDYVFHQVDANGHPVTNLAHVLDCLNKLDAGTEEKIMLVSRDEQNVLIVSYRELKRGLESSFQDLVRAGRQSGK</sequence>
<dbReference type="PROSITE" id="PS50103">
    <property type="entry name" value="ZF_C3H1"/>
    <property type="match status" value="1"/>
</dbReference>
<dbReference type="GO" id="GO:0000932">
    <property type="term" value="C:P-body"/>
    <property type="evidence" value="ECO:0007669"/>
    <property type="project" value="TreeGrafter"/>
</dbReference>
<comment type="domain">
    <text evidence="8">The N-terminal zinc finger binds to poly(A) RNA.</text>
</comment>
<dbReference type="GO" id="GO:0006397">
    <property type="term" value="P:mRNA processing"/>
    <property type="evidence" value="ECO:0007669"/>
    <property type="project" value="UniProtKB-KW"/>
</dbReference>
<dbReference type="Gene3D" id="1.20.5.5160">
    <property type="match status" value="1"/>
</dbReference>
<feature type="region of interest" description="Disordered" evidence="10">
    <location>
        <begin position="273"/>
        <end position="295"/>
    </location>
</feature>
<dbReference type="PANTHER" id="PTHR12272:SF11">
    <property type="entry name" value="PAN2-PAN3 DEADENYLATION COMPLEX SUBUNIT PAN3"/>
    <property type="match status" value="1"/>
</dbReference>
<dbReference type="Pfam" id="PF25586">
    <property type="entry name" value="zf-CCCH_PAN3"/>
    <property type="match status" value="1"/>
</dbReference>
<evidence type="ECO:0000256" key="8">
    <source>
        <dbReference type="HAMAP-Rule" id="MF_03181"/>
    </source>
</evidence>
<dbReference type="Proteomes" id="UP000756921">
    <property type="component" value="Unassembled WGS sequence"/>
</dbReference>
<dbReference type="GO" id="GO:0000289">
    <property type="term" value="P:nuclear-transcribed mRNA poly(A) tail shortening"/>
    <property type="evidence" value="ECO:0007669"/>
    <property type="project" value="UniProtKB-UniRule"/>
</dbReference>
<evidence type="ECO:0000256" key="7">
    <source>
        <dbReference type="ARBA" id="ARBA00023054"/>
    </source>
</evidence>
<comment type="caution">
    <text evidence="13">The sequence shown here is derived from an EMBL/GenBank/DDBJ whole genome shotgun (WGS) entry which is preliminary data.</text>
</comment>
<keyword evidence="9" id="KW-0479">Metal-binding</keyword>
<protein>
    <recommendedName>
        <fullName evidence="8">PAN2-PAN3 deadenylation complex subunit PAN3</fullName>
    </recommendedName>
    <alternativeName>
        <fullName evidence="8">PAB1P-dependent poly(A)-specific ribonuclease</fullName>
    </alternativeName>
    <alternativeName>
        <fullName evidence="8">Poly(A)-nuclease deadenylation complex subunit 3</fullName>
        <shortName evidence="8">PAN deadenylation complex subunit 3</shortName>
    </alternativeName>
</protein>
<feature type="coiled-coil region" evidence="8">
    <location>
        <begin position="728"/>
        <end position="766"/>
    </location>
</feature>
<dbReference type="GO" id="GO:0004672">
    <property type="term" value="F:protein kinase activity"/>
    <property type="evidence" value="ECO:0007669"/>
    <property type="project" value="InterPro"/>
</dbReference>
<evidence type="ECO:0000256" key="6">
    <source>
        <dbReference type="ARBA" id="ARBA00022840"/>
    </source>
</evidence>
<feature type="compositionally biased region" description="Polar residues" evidence="10">
    <location>
        <begin position="273"/>
        <end position="293"/>
    </location>
</feature>
<comment type="function">
    <text evidence="8">Regulatory subunit of the poly(A)-nuclease (PAN) deadenylation complex, one of two cytoplasmic mRNA deadenylases involved in mRNA turnover. PAN specifically shortens poly(A) tails of RNA and the activity is stimulated by poly(A)-binding protein PAB1. PAN deadenylation is followed by rapid degradation of the shortened mRNA tails by the CCR4-NOT complex. Deadenylated mRNAs are then degraded by two alternative mechanisms, namely exosome-mediated 3'-5' exonucleolytic degradation, or deadenlyation-dependent mRNA decaping and subsequent 5'-3' exonucleolytic degradation by XRN1. May also be involved in post-transcriptional maturation of mRNA poly(A) tails. PAN3 acts as a positive regulator for PAN activity, recruiting the catalytic subunit PAN2 to mRNA via its interaction with RNA and with PAB1.</text>
</comment>
<reference evidence="13" key="1">
    <citation type="journal article" date="2020" name="Mol. Plant Microbe Interact.">
        <title>Genome Sequence of the Biocontrol Agent Coniothyrium minitans strain Conio (IMI 134523).</title>
        <authorList>
            <person name="Patel D."/>
            <person name="Shittu T.A."/>
            <person name="Baroncelli R."/>
            <person name="Muthumeenakshi S."/>
            <person name="Osborne T.H."/>
            <person name="Janganan T.K."/>
            <person name="Sreenivasaprasad S."/>
        </authorList>
    </citation>
    <scope>NUCLEOTIDE SEQUENCE</scope>
    <source>
        <strain evidence="13">Conio</strain>
    </source>
</reference>
<feature type="domain" description="C3H1-type" evidence="12">
    <location>
        <begin position="230"/>
        <end position="258"/>
    </location>
</feature>
<feature type="zinc finger region" description="C3H1-type" evidence="9">
    <location>
        <begin position="230"/>
        <end position="258"/>
    </location>
</feature>
<dbReference type="Gene3D" id="1.10.287.3700">
    <property type="match status" value="1"/>
</dbReference>
<evidence type="ECO:0000256" key="1">
    <source>
        <dbReference type="ARBA" id="ARBA00004496"/>
    </source>
</evidence>
<feature type="domain" description="Protein kinase" evidence="11">
    <location>
        <begin position="472"/>
        <end position="767"/>
    </location>
</feature>
<keyword evidence="6 8" id="KW-0067">ATP-binding</keyword>
<feature type="region of interest" description="Disordered" evidence="10">
    <location>
        <begin position="1"/>
        <end position="230"/>
    </location>
</feature>
<dbReference type="GO" id="GO:0008143">
    <property type="term" value="F:poly(A) binding"/>
    <property type="evidence" value="ECO:0007669"/>
    <property type="project" value="TreeGrafter"/>
</dbReference>
<dbReference type="GO" id="GO:0008270">
    <property type="term" value="F:zinc ion binding"/>
    <property type="evidence" value="ECO:0007669"/>
    <property type="project" value="UniProtKB-KW"/>
</dbReference>
<evidence type="ECO:0000256" key="3">
    <source>
        <dbReference type="ARBA" id="ARBA00022664"/>
    </source>
</evidence>
<dbReference type="HAMAP" id="MF_03181">
    <property type="entry name" value="PAN3"/>
    <property type="match status" value="1"/>
</dbReference>
<evidence type="ECO:0000256" key="9">
    <source>
        <dbReference type="PROSITE-ProRule" id="PRU00723"/>
    </source>
</evidence>
<evidence type="ECO:0000259" key="12">
    <source>
        <dbReference type="PROSITE" id="PS50103"/>
    </source>
</evidence>
<keyword evidence="2 8" id="KW-0963">Cytoplasm</keyword>
<feature type="compositionally biased region" description="Low complexity" evidence="10">
    <location>
        <begin position="69"/>
        <end position="99"/>
    </location>
</feature>
<keyword evidence="3 8" id="KW-0507">mRNA processing</keyword>
<evidence type="ECO:0000256" key="5">
    <source>
        <dbReference type="ARBA" id="ARBA00022771"/>
    </source>
</evidence>
<feature type="binding site" evidence="8">
    <location>
        <begin position="553"/>
        <end position="560"/>
    </location>
    <ligand>
        <name>ATP</name>
        <dbReference type="ChEBI" id="CHEBI:30616"/>
    </ligand>
</feature>
<feature type="compositionally biased region" description="Low complexity" evidence="10">
    <location>
        <begin position="131"/>
        <end position="141"/>
    </location>
</feature>
<evidence type="ECO:0000256" key="2">
    <source>
        <dbReference type="ARBA" id="ARBA00022490"/>
    </source>
</evidence>
<keyword evidence="5 9" id="KW-0863">Zinc-finger</keyword>